<feature type="domain" description="Ku" evidence="3">
    <location>
        <begin position="52"/>
        <end position="179"/>
    </location>
</feature>
<evidence type="ECO:0000256" key="2">
    <source>
        <dbReference type="HAMAP-Rule" id="MF_01875"/>
    </source>
</evidence>
<protein>
    <recommendedName>
        <fullName evidence="2">Non-homologous end joining protein Ku</fullName>
    </recommendedName>
</protein>
<keyword evidence="5" id="KW-1185">Reference proteome</keyword>
<keyword evidence="1 2" id="KW-0238">DNA-binding</keyword>
<name>A0ABR6F0X0_9SPHI</name>
<dbReference type="InterPro" id="IPR009187">
    <property type="entry name" value="Prok_Ku"/>
</dbReference>
<keyword evidence="2" id="KW-0233">DNA recombination</keyword>
<evidence type="ECO:0000259" key="3">
    <source>
        <dbReference type="SMART" id="SM00559"/>
    </source>
</evidence>
<organism evidence="4 5">
    <name type="scientific">Pedobacter gandavensis</name>
    <dbReference type="NCBI Taxonomy" id="2679963"/>
    <lineage>
        <taxon>Bacteria</taxon>
        <taxon>Pseudomonadati</taxon>
        <taxon>Bacteroidota</taxon>
        <taxon>Sphingobacteriia</taxon>
        <taxon>Sphingobacteriales</taxon>
        <taxon>Sphingobacteriaceae</taxon>
        <taxon>Pedobacter</taxon>
    </lineage>
</organism>
<dbReference type="HAMAP" id="MF_01875">
    <property type="entry name" value="Prokaryotic_Ku"/>
    <property type="match status" value="1"/>
</dbReference>
<accession>A0ABR6F0X0</accession>
<dbReference type="Gene3D" id="2.40.290.10">
    <property type="match status" value="1"/>
</dbReference>
<dbReference type="PIRSF" id="PIRSF006493">
    <property type="entry name" value="Prok_Ku"/>
    <property type="match status" value="1"/>
</dbReference>
<comment type="function">
    <text evidence="2">With LigD forms a non-homologous end joining (NHEJ) DNA repair enzyme, which repairs dsDNA breaks with reduced fidelity. Binds linear dsDNA with 5'- and 3'- overhangs but not closed circular dsDNA nor ssDNA. Recruits and stimulates the ligase activity of LigD.</text>
</comment>
<dbReference type="InterPro" id="IPR006164">
    <property type="entry name" value="DNA_bd_Ku70/Ku80"/>
</dbReference>
<dbReference type="NCBIfam" id="TIGR02772">
    <property type="entry name" value="Ku_bact"/>
    <property type="match status" value="1"/>
</dbReference>
<reference evidence="4 5" key="1">
    <citation type="submission" date="2019-11" db="EMBL/GenBank/DDBJ databases">
        <title>Description of Pedobacter sp. LMG 31462T.</title>
        <authorList>
            <person name="Carlier A."/>
            <person name="Qi S."/>
            <person name="Vandamme P."/>
        </authorList>
    </citation>
    <scope>NUCLEOTIDE SEQUENCE [LARGE SCALE GENOMIC DNA]</scope>
    <source>
        <strain evidence="4 5">LMG 31462</strain>
    </source>
</reference>
<dbReference type="PANTHER" id="PTHR41251">
    <property type="entry name" value="NON-HOMOLOGOUS END JOINING PROTEIN KU"/>
    <property type="match status" value="1"/>
</dbReference>
<evidence type="ECO:0000256" key="1">
    <source>
        <dbReference type="ARBA" id="ARBA00023125"/>
    </source>
</evidence>
<proteinExistence type="inferred from homology"/>
<comment type="caution">
    <text evidence="4">The sequence shown here is derived from an EMBL/GenBank/DDBJ whole genome shotgun (WGS) entry which is preliminary data.</text>
</comment>
<evidence type="ECO:0000313" key="4">
    <source>
        <dbReference type="EMBL" id="MBB2150871.1"/>
    </source>
</evidence>
<evidence type="ECO:0000313" key="5">
    <source>
        <dbReference type="Proteomes" id="UP000636110"/>
    </source>
</evidence>
<dbReference type="PANTHER" id="PTHR41251:SF1">
    <property type="entry name" value="NON-HOMOLOGOUS END JOINING PROTEIN KU"/>
    <property type="match status" value="1"/>
</dbReference>
<dbReference type="SUPFAM" id="SSF100939">
    <property type="entry name" value="SPOC domain-like"/>
    <property type="match status" value="1"/>
</dbReference>
<comment type="subunit">
    <text evidence="2">Homodimer. Interacts with LigD.</text>
</comment>
<dbReference type="InterPro" id="IPR016194">
    <property type="entry name" value="SPOC-like_C_dom_sf"/>
</dbReference>
<dbReference type="Proteomes" id="UP000636110">
    <property type="component" value="Unassembled WGS sequence"/>
</dbReference>
<dbReference type="RefSeq" id="WP_182960183.1">
    <property type="nucleotide sequence ID" value="NZ_WNXC01000007.1"/>
</dbReference>
<comment type="similarity">
    <text evidence="2">Belongs to the prokaryotic Ku family.</text>
</comment>
<keyword evidence="2" id="KW-0227">DNA damage</keyword>
<keyword evidence="2" id="KW-0234">DNA repair</keyword>
<sequence length="253" mass="29071">MRSIWKGAIGFGLVNIPVKLFSGVQSSALDLDMLDERDHANIKFKRVNEKTQQEVPFDHIVKGYLLNDQYIVLDDHDFEEVKPEKTKVIEIENFVDLAEINPVYYETSYYVQPEMQGKKAYALLLEALVKSKKAGVARFVLRNHENLCVIHPMNGIIVVTKIRFQEEIRDTQELKPKDEVSIKPKELSVGMALIKQYTAPFNIESFKNDYSNELLKIIKAKAQGKRATVKKIKPKKATSDDLYEQLLESLKRA</sequence>
<dbReference type="Pfam" id="PF02735">
    <property type="entry name" value="Ku"/>
    <property type="match status" value="1"/>
</dbReference>
<dbReference type="EMBL" id="WNXC01000007">
    <property type="protein sequence ID" value="MBB2150871.1"/>
    <property type="molecule type" value="Genomic_DNA"/>
</dbReference>
<gene>
    <name evidence="2" type="primary">ku</name>
    <name evidence="4" type="ORF">GM920_18385</name>
</gene>
<dbReference type="SMART" id="SM00559">
    <property type="entry name" value="Ku78"/>
    <property type="match status" value="1"/>
</dbReference>